<keyword evidence="2" id="KW-1185">Reference proteome</keyword>
<gene>
    <name evidence="1" type="ORF">PHMEG_00031818</name>
</gene>
<reference evidence="2" key="1">
    <citation type="submission" date="2017-03" db="EMBL/GenBank/DDBJ databases">
        <title>Phytopthora megakarya and P. palmivora, two closely related causual agents of cacao black pod achieved similar genome size and gene model numbers by different mechanisms.</title>
        <authorList>
            <person name="Ali S."/>
            <person name="Shao J."/>
            <person name="Larry D.J."/>
            <person name="Kronmiller B."/>
            <person name="Shen D."/>
            <person name="Strem M.D."/>
            <person name="Melnick R.L."/>
            <person name="Guiltinan M.J."/>
            <person name="Tyler B.M."/>
            <person name="Meinhardt L.W."/>
            <person name="Bailey B.A."/>
        </authorList>
    </citation>
    <scope>NUCLEOTIDE SEQUENCE [LARGE SCALE GENOMIC DNA]</scope>
    <source>
        <strain evidence="2">zdho120</strain>
    </source>
</reference>
<keyword evidence="1" id="KW-0347">Helicase</keyword>
<name>A0A225UXR8_9STRA</name>
<dbReference type="STRING" id="4795.A0A225UXR8"/>
<protein>
    <submittedName>
        <fullName evidence="1">Helitron helicase</fullName>
    </submittedName>
</protein>
<dbReference type="AlphaFoldDB" id="A0A225UXR8"/>
<dbReference type="Proteomes" id="UP000198211">
    <property type="component" value="Unassembled WGS sequence"/>
</dbReference>
<keyword evidence="1" id="KW-0378">Hydrolase</keyword>
<dbReference type="GO" id="GO:0004386">
    <property type="term" value="F:helicase activity"/>
    <property type="evidence" value="ECO:0007669"/>
    <property type="project" value="UniProtKB-KW"/>
</dbReference>
<evidence type="ECO:0000313" key="1">
    <source>
        <dbReference type="EMBL" id="OWY97608.1"/>
    </source>
</evidence>
<keyword evidence="1" id="KW-0547">Nucleotide-binding</keyword>
<dbReference type="EMBL" id="NBNE01010254">
    <property type="protein sequence ID" value="OWY97608.1"/>
    <property type="molecule type" value="Genomic_DNA"/>
</dbReference>
<keyword evidence="1" id="KW-0067">ATP-binding</keyword>
<evidence type="ECO:0000313" key="2">
    <source>
        <dbReference type="Proteomes" id="UP000198211"/>
    </source>
</evidence>
<sequence length="170" mass="19835">MSSIGRIVHVSPQDPDRFFFRLLLCHRRSSKSYEYVWSVGDIVYPTFRDATFAIRYLEDNQEWLHGLSDAVAEKIPYQLRQLFAIVLVANLPEKFKAQMSEDFARNFEENDAAESIHREDEVRVRMTEYKTLKYVAHYLASNGKTLEVYGLTELCAYSDVPKWMAPLQSP</sequence>
<organism evidence="1 2">
    <name type="scientific">Phytophthora megakarya</name>
    <dbReference type="NCBI Taxonomy" id="4795"/>
    <lineage>
        <taxon>Eukaryota</taxon>
        <taxon>Sar</taxon>
        <taxon>Stramenopiles</taxon>
        <taxon>Oomycota</taxon>
        <taxon>Peronosporomycetes</taxon>
        <taxon>Peronosporales</taxon>
        <taxon>Peronosporaceae</taxon>
        <taxon>Phytophthora</taxon>
    </lineage>
</organism>
<comment type="caution">
    <text evidence="1">The sequence shown here is derived from an EMBL/GenBank/DDBJ whole genome shotgun (WGS) entry which is preliminary data.</text>
</comment>
<dbReference type="OrthoDB" id="112966at2759"/>
<proteinExistence type="predicted"/>
<accession>A0A225UXR8</accession>